<comment type="caution">
    <text evidence="15">The sequence shown here is derived from an EMBL/GenBank/DDBJ whole genome shotgun (WGS) entry which is preliminary data.</text>
</comment>
<keyword evidence="9 12" id="KW-0472">Membrane</keyword>
<keyword evidence="6" id="KW-0677">Repeat</keyword>
<comment type="similarity">
    <text evidence="12">Belongs to the phospholipase D family. Cardiolipin synthase subfamily.</text>
</comment>
<dbReference type="InterPro" id="IPR022924">
    <property type="entry name" value="Cardiolipin_synthase"/>
</dbReference>
<evidence type="ECO:0000256" key="9">
    <source>
        <dbReference type="ARBA" id="ARBA00023136"/>
    </source>
</evidence>
<gene>
    <name evidence="15" type="ORF">LY28_01414</name>
</gene>
<evidence type="ECO:0000313" key="15">
    <source>
        <dbReference type="EMBL" id="PYG88563.1"/>
    </source>
</evidence>
<evidence type="ECO:0000259" key="14">
    <source>
        <dbReference type="PROSITE" id="PS50035"/>
    </source>
</evidence>
<accession>A0A318XLR4</accession>
<keyword evidence="10 12" id="KW-0594">Phospholipid biosynthesis</keyword>
<dbReference type="HAMAP" id="MF_01916">
    <property type="entry name" value="Cardiolipin_synth_Cls"/>
    <property type="match status" value="1"/>
</dbReference>
<keyword evidence="8 12" id="KW-0443">Lipid metabolism</keyword>
<dbReference type="SUPFAM" id="SSF56024">
    <property type="entry name" value="Phospholipase D/nuclease"/>
    <property type="match status" value="2"/>
</dbReference>
<dbReference type="Pfam" id="PF13396">
    <property type="entry name" value="PLDc_N"/>
    <property type="match status" value="1"/>
</dbReference>
<dbReference type="CDD" id="cd09112">
    <property type="entry name" value="PLDc_CLS_2"/>
    <property type="match status" value="1"/>
</dbReference>
<dbReference type="PROSITE" id="PS50035">
    <property type="entry name" value="PLD"/>
    <property type="match status" value="2"/>
</dbReference>
<evidence type="ECO:0000256" key="10">
    <source>
        <dbReference type="ARBA" id="ARBA00023209"/>
    </source>
</evidence>
<feature type="transmembrane region" description="Helical" evidence="12">
    <location>
        <begin position="29"/>
        <end position="52"/>
    </location>
</feature>
<feature type="active site" evidence="12">
    <location>
        <position position="400"/>
    </location>
</feature>
<dbReference type="EC" id="2.7.8.-" evidence="12 13"/>
<dbReference type="PANTHER" id="PTHR21248:SF22">
    <property type="entry name" value="PHOSPHOLIPASE D"/>
    <property type="match status" value="1"/>
</dbReference>
<keyword evidence="11 12" id="KW-1208">Phospholipid metabolism</keyword>
<dbReference type="InterPro" id="IPR027379">
    <property type="entry name" value="CLS_N"/>
</dbReference>
<dbReference type="EMBL" id="QKMR01000006">
    <property type="protein sequence ID" value="PYG88563.1"/>
    <property type="molecule type" value="Genomic_DNA"/>
</dbReference>
<evidence type="ECO:0000256" key="12">
    <source>
        <dbReference type="HAMAP-Rule" id="MF_01916"/>
    </source>
</evidence>
<feature type="active site" evidence="12">
    <location>
        <position position="227"/>
    </location>
</feature>
<reference evidence="15 16" key="1">
    <citation type="submission" date="2018-06" db="EMBL/GenBank/DDBJ databases">
        <title>Genomic Encyclopedia of Type Strains, Phase I: the one thousand microbial genomes (KMG-I) project.</title>
        <authorList>
            <person name="Kyrpides N."/>
        </authorList>
    </citation>
    <scope>NUCLEOTIDE SEQUENCE [LARGE SCALE GENOMIC DNA]</scope>
    <source>
        <strain evidence="15 16">DSM 19573</strain>
    </source>
</reference>
<evidence type="ECO:0000256" key="5">
    <source>
        <dbReference type="ARBA" id="ARBA00022692"/>
    </source>
</evidence>
<evidence type="ECO:0000256" key="7">
    <source>
        <dbReference type="ARBA" id="ARBA00022989"/>
    </source>
</evidence>
<comment type="catalytic activity">
    <reaction evidence="12">
        <text>2 a 1,2-diacyl-sn-glycero-3-phospho-(1'-sn-glycerol) = a cardiolipin + glycerol</text>
        <dbReference type="Rhea" id="RHEA:31451"/>
        <dbReference type="ChEBI" id="CHEBI:17754"/>
        <dbReference type="ChEBI" id="CHEBI:62237"/>
        <dbReference type="ChEBI" id="CHEBI:64716"/>
    </reaction>
</comment>
<comment type="subcellular location">
    <subcellularLocation>
        <location evidence="1 12">Cell membrane</location>
        <topology evidence="1 12">Multi-pass membrane protein</topology>
    </subcellularLocation>
</comment>
<dbReference type="AlphaFoldDB" id="A0A318XLR4"/>
<feature type="active site" evidence="12">
    <location>
        <position position="402"/>
    </location>
</feature>
<feature type="active site" evidence="12">
    <location>
        <position position="222"/>
    </location>
</feature>
<evidence type="ECO:0000313" key="16">
    <source>
        <dbReference type="Proteomes" id="UP000248132"/>
    </source>
</evidence>
<keyword evidence="3 12" id="KW-0444">Lipid biosynthesis</keyword>
<dbReference type="Proteomes" id="UP000248132">
    <property type="component" value="Unassembled WGS sequence"/>
</dbReference>
<organism evidence="15 16">
    <name type="scientific">Ruminiclostridium sufflavum DSM 19573</name>
    <dbReference type="NCBI Taxonomy" id="1121337"/>
    <lineage>
        <taxon>Bacteria</taxon>
        <taxon>Bacillati</taxon>
        <taxon>Bacillota</taxon>
        <taxon>Clostridia</taxon>
        <taxon>Eubacteriales</taxon>
        <taxon>Oscillospiraceae</taxon>
        <taxon>Ruminiclostridium</taxon>
    </lineage>
</organism>
<evidence type="ECO:0000256" key="11">
    <source>
        <dbReference type="ARBA" id="ARBA00023264"/>
    </source>
</evidence>
<dbReference type="GO" id="GO:0032049">
    <property type="term" value="P:cardiolipin biosynthetic process"/>
    <property type="evidence" value="ECO:0007669"/>
    <property type="project" value="UniProtKB-UniRule"/>
</dbReference>
<dbReference type="InterPro" id="IPR030874">
    <property type="entry name" value="Cardiolipin_synth_Firmi"/>
</dbReference>
<dbReference type="InterPro" id="IPR025202">
    <property type="entry name" value="PLD-like_dom"/>
</dbReference>
<dbReference type="GO" id="GO:0005886">
    <property type="term" value="C:plasma membrane"/>
    <property type="evidence" value="ECO:0007669"/>
    <property type="project" value="UniProtKB-SubCell"/>
</dbReference>
<feature type="active site" evidence="12">
    <location>
        <position position="220"/>
    </location>
</feature>
<feature type="transmembrane region" description="Helical" evidence="12">
    <location>
        <begin position="5"/>
        <end position="23"/>
    </location>
</feature>
<dbReference type="SMART" id="SM00155">
    <property type="entry name" value="PLDc"/>
    <property type="match status" value="2"/>
</dbReference>
<evidence type="ECO:0000256" key="4">
    <source>
        <dbReference type="ARBA" id="ARBA00022679"/>
    </source>
</evidence>
<dbReference type="CDD" id="cd09110">
    <property type="entry name" value="PLDc_CLS_1"/>
    <property type="match status" value="1"/>
</dbReference>
<evidence type="ECO:0000256" key="13">
    <source>
        <dbReference type="NCBIfam" id="TIGR04265"/>
    </source>
</evidence>
<feature type="domain" description="PLD phosphodiesterase" evidence="14">
    <location>
        <begin position="395"/>
        <end position="422"/>
    </location>
</feature>
<keyword evidence="7 12" id="KW-1133">Transmembrane helix</keyword>
<dbReference type="NCBIfam" id="TIGR04265">
    <property type="entry name" value="bac_cardiolipin"/>
    <property type="match status" value="1"/>
</dbReference>
<sequence>MYTVISILIIIINIIFIIAAVFFERKKPVHALSWVLTLSLLPVAGFVLYLIFGRAYHIKKKKFLINCDKSRKYCRELHKTLDFAIYDESKFDEKFDLETKQIIKLNVNSSQSTYTNDNKVTVFTSAEEKYRQLLEDIYSARSSIHILYFIIQNDNIGKKIIGALAQKAKEGLEIRVLFDHGSKLLAPLKIYKPIIDNGGEVLCFLSNTISNYLRANFRNHRKVAVIDGKIGYIGGINIGDEYLGLNKKISPWRDTHLKITGSSVHSLQLKFFEDWLYASKKDIYFEDTEKYFMPVNQLDKGGIGIQIVSSGPDTRNEEIKRCMLKLVNSAKKKIFIQTPYFVPDSSFLESIQNAALSGVEVIIQIPAVPDKPYVYKATMSFVADVIDYGIKVYLYQGFLHSKMLVIDDSCCSIGTANIDIRSFSLNFEINAFMYGKEISQRCAEIFKEDLNSCTLLTREKYQSRSIFQKIQESIFRLLSPIL</sequence>
<evidence type="ECO:0000256" key="8">
    <source>
        <dbReference type="ARBA" id="ARBA00023098"/>
    </source>
</evidence>
<dbReference type="InterPro" id="IPR001736">
    <property type="entry name" value="PLipase_D/transphosphatidylase"/>
</dbReference>
<keyword evidence="16" id="KW-1185">Reference proteome</keyword>
<comment type="function">
    <text evidence="12">Catalyzes the reversible phosphatidyl group transfer from one phosphatidylglycerol molecule to another to form cardiolipin (CL) (diphosphatidylglycerol) and glycerol.</text>
</comment>
<protein>
    <recommendedName>
        <fullName evidence="12 13">Cardiolipin synthase</fullName>
        <shortName evidence="12">CL synthase</shortName>
        <ecNumber evidence="12 13">2.7.8.-</ecNumber>
    </recommendedName>
</protein>
<name>A0A318XLR4_9FIRM</name>
<proteinExistence type="inferred from homology"/>
<dbReference type="Pfam" id="PF13091">
    <property type="entry name" value="PLDc_2"/>
    <property type="match status" value="2"/>
</dbReference>
<keyword evidence="2 12" id="KW-1003">Cell membrane</keyword>
<dbReference type="Gene3D" id="3.30.870.10">
    <property type="entry name" value="Endonuclease Chain A"/>
    <property type="match status" value="2"/>
</dbReference>
<feature type="domain" description="PLD phosphodiesterase" evidence="14">
    <location>
        <begin position="215"/>
        <end position="242"/>
    </location>
</feature>
<feature type="active site" evidence="12">
    <location>
        <position position="407"/>
    </location>
</feature>
<keyword evidence="5 12" id="KW-0812">Transmembrane</keyword>
<dbReference type="GO" id="GO:0008808">
    <property type="term" value="F:cardiolipin synthase activity"/>
    <property type="evidence" value="ECO:0007669"/>
    <property type="project" value="UniProtKB-UniRule"/>
</dbReference>
<keyword evidence="4 12" id="KW-0808">Transferase</keyword>
<evidence type="ECO:0000256" key="6">
    <source>
        <dbReference type="ARBA" id="ARBA00022737"/>
    </source>
</evidence>
<evidence type="ECO:0000256" key="2">
    <source>
        <dbReference type="ARBA" id="ARBA00022475"/>
    </source>
</evidence>
<dbReference type="PANTHER" id="PTHR21248">
    <property type="entry name" value="CARDIOLIPIN SYNTHASE"/>
    <property type="match status" value="1"/>
</dbReference>
<evidence type="ECO:0000256" key="3">
    <source>
        <dbReference type="ARBA" id="ARBA00022516"/>
    </source>
</evidence>
<dbReference type="RefSeq" id="WP_242981175.1">
    <property type="nucleotide sequence ID" value="NZ_QKMR01000006.1"/>
</dbReference>
<evidence type="ECO:0000256" key="1">
    <source>
        <dbReference type="ARBA" id="ARBA00004651"/>
    </source>
</evidence>